<dbReference type="InterPro" id="IPR017871">
    <property type="entry name" value="ABC_transporter-like_CS"/>
</dbReference>
<evidence type="ECO:0000256" key="8">
    <source>
        <dbReference type="ARBA" id="ARBA00022741"/>
    </source>
</evidence>
<dbReference type="FunFam" id="1.20.1560.10:FF:000001">
    <property type="entry name" value="ATP-binding cassette subfamily C member 1"/>
    <property type="match status" value="1"/>
</dbReference>
<dbReference type="SUPFAM" id="SSF52540">
    <property type="entry name" value="P-loop containing nucleoside triphosphate hydrolases"/>
    <property type="match status" value="2"/>
</dbReference>
<dbReference type="PROSITE" id="PS50893">
    <property type="entry name" value="ABC_TRANSPORTER_2"/>
    <property type="match status" value="2"/>
</dbReference>
<feature type="transmembrane region" description="Helical" evidence="14">
    <location>
        <begin position="747"/>
        <end position="773"/>
    </location>
</feature>
<feature type="transmembrane region" description="Helical" evidence="14">
    <location>
        <begin position="1266"/>
        <end position="1283"/>
    </location>
</feature>
<dbReference type="PANTHER" id="PTHR24223">
    <property type="entry name" value="ATP-BINDING CASSETTE SUB-FAMILY C"/>
    <property type="match status" value="1"/>
</dbReference>
<feature type="region of interest" description="Disordered" evidence="13">
    <location>
        <begin position="154"/>
        <end position="175"/>
    </location>
</feature>
<keyword evidence="18" id="KW-1185">Reference proteome</keyword>
<dbReference type="CDD" id="cd18595">
    <property type="entry name" value="ABC_6TM_MRP1_2_3_6_D1_like"/>
    <property type="match status" value="1"/>
</dbReference>
<dbReference type="InterPro" id="IPR050173">
    <property type="entry name" value="ABC_transporter_C-like"/>
</dbReference>
<keyword evidence="3" id="KW-0813">Transport</keyword>
<dbReference type="InterPro" id="IPR036640">
    <property type="entry name" value="ABC1_TM_sf"/>
</dbReference>
<dbReference type="Gene3D" id="1.20.1560.10">
    <property type="entry name" value="ABC transporter type 1, transmembrane domain"/>
    <property type="match status" value="2"/>
</dbReference>
<keyword evidence="6 14" id="KW-0812">Transmembrane</keyword>
<dbReference type="InterPro" id="IPR003439">
    <property type="entry name" value="ABC_transporter-like_ATP-bd"/>
</dbReference>
<keyword evidence="10" id="KW-1278">Translocase</keyword>
<feature type="compositionally biased region" description="Acidic residues" evidence="13">
    <location>
        <begin position="1065"/>
        <end position="1077"/>
    </location>
</feature>
<evidence type="ECO:0000256" key="12">
    <source>
        <dbReference type="ARBA" id="ARBA00023136"/>
    </source>
</evidence>
<dbReference type="SMART" id="SM00382">
    <property type="entry name" value="AAA"/>
    <property type="match status" value="2"/>
</dbReference>
<comment type="similarity">
    <text evidence="2">Belongs to the ABC transporter superfamily. ABCC family. Conjugate transporter (TC 3.A.1.208) subfamily.</text>
</comment>
<evidence type="ECO:0000256" key="3">
    <source>
        <dbReference type="ARBA" id="ARBA00022448"/>
    </source>
</evidence>
<feature type="transmembrane region" description="Helical" evidence="14">
    <location>
        <begin position="310"/>
        <end position="331"/>
    </location>
</feature>
<keyword evidence="7" id="KW-0677">Repeat</keyword>
<feature type="transmembrane region" description="Helical" evidence="14">
    <location>
        <begin position="1380"/>
        <end position="1412"/>
    </location>
</feature>
<evidence type="ECO:0000256" key="10">
    <source>
        <dbReference type="ARBA" id="ARBA00022967"/>
    </source>
</evidence>
<proteinExistence type="inferred from homology"/>
<feature type="transmembrane region" description="Helical" evidence="14">
    <location>
        <begin position="370"/>
        <end position="390"/>
    </location>
</feature>
<organism evidence="17 18">
    <name type="scientific">Pseudocercospora musae</name>
    <dbReference type="NCBI Taxonomy" id="113226"/>
    <lineage>
        <taxon>Eukaryota</taxon>
        <taxon>Fungi</taxon>
        <taxon>Dikarya</taxon>
        <taxon>Ascomycota</taxon>
        <taxon>Pezizomycotina</taxon>
        <taxon>Dothideomycetes</taxon>
        <taxon>Dothideomycetidae</taxon>
        <taxon>Mycosphaerellales</taxon>
        <taxon>Mycosphaerellaceae</taxon>
        <taxon>Pseudocercospora</taxon>
    </lineage>
</organism>
<dbReference type="OrthoDB" id="6500128at2759"/>
<dbReference type="Pfam" id="PF00005">
    <property type="entry name" value="ABC_tran"/>
    <property type="match status" value="2"/>
</dbReference>
<dbReference type="InterPro" id="IPR003593">
    <property type="entry name" value="AAA+_ATPase"/>
</dbReference>
<evidence type="ECO:0000256" key="11">
    <source>
        <dbReference type="ARBA" id="ARBA00022989"/>
    </source>
</evidence>
<dbReference type="GO" id="GO:0005524">
    <property type="term" value="F:ATP binding"/>
    <property type="evidence" value="ECO:0007669"/>
    <property type="project" value="UniProtKB-KW"/>
</dbReference>
<gene>
    <name evidence="17" type="ORF">AC579_6187</name>
</gene>
<dbReference type="FunFam" id="3.40.50.300:FF:000450">
    <property type="entry name" value="ABC transporter C family member 2"/>
    <property type="match status" value="1"/>
</dbReference>
<accession>A0A139IS85</accession>
<feature type="transmembrane region" description="Helical" evidence="14">
    <location>
        <begin position="1200"/>
        <end position="1224"/>
    </location>
</feature>
<feature type="compositionally biased region" description="Polar residues" evidence="13">
    <location>
        <begin position="1048"/>
        <end position="1059"/>
    </location>
</feature>
<evidence type="ECO:0000313" key="17">
    <source>
        <dbReference type="EMBL" id="KXT17555.1"/>
    </source>
</evidence>
<dbReference type="InterPro" id="IPR027417">
    <property type="entry name" value="P-loop_NTPase"/>
</dbReference>
<keyword evidence="8" id="KW-0547">Nucleotide-binding</keyword>
<feature type="domain" description="ABC transporter" evidence="15">
    <location>
        <begin position="809"/>
        <end position="1034"/>
    </location>
</feature>
<feature type="transmembrane region" description="Helical" evidence="14">
    <location>
        <begin position="709"/>
        <end position="735"/>
    </location>
</feature>
<protein>
    <submittedName>
        <fullName evidence="17">Uncharacterized protein</fullName>
    </submittedName>
</protein>
<dbReference type="Pfam" id="PF00664">
    <property type="entry name" value="ABC_membrane"/>
    <property type="match status" value="2"/>
</dbReference>
<comment type="subcellular location">
    <subcellularLocation>
        <location evidence="1">Vacuole membrane</location>
        <topology evidence="1">Multi-pass membrane protein</topology>
    </subcellularLocation>
</comment>
<feature type="domain" description="ABC transmembrane type-1" evidence="16">
    <location>
        <begin position="487"/>
        <end position="774"/>
    </location>
</feature>
<feature type="transmembrane region" description="Helical" evidence="14">
    <location>
        <begin position="1156"/>
        <end position="1180"/>
    </location>
</feature>
<feature type="transmembrane region" description="Helical" evidence="14">
    <location>
        <begin position="1289"/>
        <end position="1309"/>
    </location>
</feature>
<dbReference type="Pfam" id="PF24357">
    <property type="entry name" value="TMD0_ABC"/>
    <property type="match status" value="1"/>
</dbReference>
<evidence type="ECO:0000256" key="7">
    <source>
        <dbReference type="ARBA" id="ARBA00022737"/>
    </source>
</evidence>
<feature type="compositionally biased region" description="Polar residues" evidence="13">
    <location>
        <begin position="1096"/>
        <end position="1110"/>
    </location>
</feature>
<dbReference type="Proteomes" id="UP000073492">
    <property type="component" value="Unassembled WGS sequence"/>
</dbReference>
<dbReference type="GO" id="GO:0000329">
    <property type="term" value="C:fungal-type vacuole membrane"/>
    <property type="evidence" value="ECO:0007669"/>
    <property type="project" value="UniProtKB-ARBA"/>
</dbReference>
<feature type="domain" description="ABC transporter" evidence="15">
    <location>
        <begin position="1471"/>
        <end position="1706"/>
    </location>
</feature>
<dbReference type="EMBL" id="LFZO01000018">
    <property type="protein sequence ID" value="KXT17555.1"/>
    <property type="molecule type" value="Genomic_DNA"/>
</dbReference>
<evidence type="ECO:0000256" key="6">
    <source>
        <dbReference type="ARBA" id="ARBA00022692"/>
    </source>
</evidence>
<dbReference type="GO" id="GO:0140359">
    <property type="term" value="F:ABC-type transporter activity"/>
    <property type="evidence" value="ECO:0007669"/>
    <property type="project" value="InterPro"/>
</dbReference>
<evidence type="ECO:0000313" key="18">
    <source>
        <dbReference type="Proteomes" id="UP000073492"/>
    </source>
</evidence>
<feature type="transmembrane region" description="Helical" evidence="14">
    <location>
        <begin position="275"/>
        <end position="298"/>
    </location>
</feature>
<feature type="domain" description="ABC transmembrane type-1" evidence="16">
    <location>
        <begin position="1160"/>
        <end position="1434"/>
    </location>
</feature>
<dbReference type="InterPro" id="IPR011527">
    <property type="entry name" value="ABC1_TM_dom"/>
</dbReference>
<evidence type="ECO:0000256" key="2">
    <source>
        <dbReference type="ARBA" id="ARBA00009726"/>
    </source>
</evidence>
<dbReference type="PROSITE" id="PS50929">
    <property type="entry name" value="ABC_TM1F"/>
    <property type="match status" value="2"/>
</dbReference>
<name>A0A139IS85_9PEZI</name>
<sequence length="1720" mass="190954">MAPAVIPDTCRKLSDGRSSSSYPRGFVDLLVLREAAMLPHHCRRLNRNNVIEENRKRCKEARARMGDGPWSLVAWTGSLPMRACMGQARLGIRYGGGEVDRRYSRPTARRLRLHRTSIPNASTATVSVTSNLPSNSLASPSFLPHIVSWSHEALHTTPDSPAPPPPMPMVDSDPPTTPLQLVLGSDLHTANRDADADTHASPFYATYLAASTQAHQPLCANIEGWGPLSPYRYDFTPCFLDIWVLAVSAWGLIAGAAAVWWLCKKTTEQPVAKNWHFYAKLSVIGALLATTICQVAFQIQRFDGVWYEDIRFWTTIANLLSLGVIGWVQYIEHWRLRYAHGVVLIYWLFFDIAFAVKLRSLVSQQMHRIHPAYFGVFAASLGLGVAEFVLEWLVPKKVSAYDALGDEDECPLEYADIFSCLTFSWMTPMMKYGYKEYLTQDDLWNLRKGDNTRATAEQFNEEWERQLEKKKPSLWIALITSFGGPYLVGAIIKTVSDCLAFVNPQLLRFLISFVDSYRPGNEPQPPIKGAAIAIAMFVVSVAQTAALHQYFQRSFETGMRVKGALTASIYSKSMRLSNEGRATKSTGDIVNHMAVDTQRLQDLAQFGQQLWSAPLQITLCMISLYQLVGYSMFAGVGVMVLMVPVNGFIARISKSLQKRQMKNKDARTRLMTEILNNMKSIKLYAWTSAFMNKLNAIRNDQELHTLRKIGALTAVANFTWNTTPFLVSCSTFAVFVATQNKPLSTDIVFPALTLFNMLGFPLAVLPMVITAIVEASVAVNRLSDYFTAPELQEDAVLRGDPVEAGEESVRIRDATFTWNKDEERNVLHDINFSAHKGELTCIVGRVGAGKSSLLQTMLGDLYKIKGEVVMRGTVAYVAQSAWVMNASVRENIVFGHRWDPSFYDKAIHACALTEDFSSLPDGDQTEVGERGISLSGGQKARLTLARAVYARADIYLLDDVLSAVDQHVGRHIIDNVLGAKGLLATKTRILATNAIPVLMEAHFIALLKDGKVLERGTYEQLMAMKGEVANLIRTSSSEEQNADDESRTSGVGSPYSESTVYIPDSPEDPEEEAEAEDGLTQMAPIRPTGSGPIATRKNSNMTLRRASTVSFRGPRGKVTDEEENKGKLKTRQSKEFSEQGKVKWDVYKEYAINSNLWAVAIFLVTLIGAKTAEIGGSVWLKEWSEVNDASRGNPHVVRYILIYFAFGIGSAFLVVLQTLILWIFCSIEASRKLHASMAHAIFRSPMSFFETTPTGRILNRFSRRTFNMLFVNAARAAFTLVIICASTPIFAVLIIPLGALYLWIQKYYLRTSRELKRLDSISRSPIYAHFQESLSGISTIRAYRQTKRFGLENEWRVDANLRAYFPSISANRWLAVRLEFIGSIIILAAASFAIISVTVGSGLSAGMIGLAMSYALQITQSLNWIVRQTVEVETNIVSVERVLEYARLPSEAPEVIFKNRPPNSWPSKGAVSFNNYSTRYRPGLDLVLRNVNLGIKSHEKIGVVGRTGAGKSSLTLALFRIIEPSDGDVSIDNLSTSSIGLNDLRSRLAIIPQDAALFEGTVRDNLDPGHIHDDTELWSVLDHARLRDHIASMSGQLDARINEGGSNLSQGQRQLVSLARALLTPSNILVLDEATAAVDVETDAMLQTTLRSNMFKDRTIITIAHRINTILDSDRIVVLDHGQVKEFDTPAALVRSKGLFYELVKESGLLGQVDASGSIQ</sequence>
<feature type="region of interest" description="Disordered" evidence="13">
    <location>
        <begin position="1034"/>
        <end position="1132"/>
    </location>
</feature>
<reference evidence="17 18" key="1">
    <citation type="submission" date="2015-07" db="EMBL/GenBank/DDBJ databases">
        <title>Comparative genomics of the Sigatoka disease complex on banana suggests a link between parallel evolutionary changes in Pseudocercospora fijiensis and Pseudocercospora eumusae and increased virulence on the banana host.</title>
        <authorList>
            <person name="Chang T.-C."/>
            <person name="Salvucci A."/>
            <person name="Crous P.W."/>
            <person name="Stergiopoulos I."/>
        </authorList>
    </citation>
    <scope>NUCLEOTIDE SEQUENCE [LARGE SCALE GENOMIC DNA]</scope>
    <source>
        <strain evidence="17 18">CBS 116634</strain>
    </source>
</reference>
<evidence type="ECO:0000256" key="1">
    <source>
        <dbReference type="ARBA" id="ARBA00004128"/>
    </source>
</evidence>
<evidence type="ECO:0000256" key="14">
    <source>
        <dbReference type="SAM" id="Phobius"/>
    </source>
</evidence>
<dbReference type="FunFam" id="1.20.1560.10:FF:000020">
    <property type="entry name" value="ABC metal ion transporter"/>
    <property type="match status" value="1"/>
</dbReference>
<feature type="transmembrane region" description="Helical" evidence="14">
    <location>
        <begin position="633"/>
        <end position="652"/>
    </location>
</feature>
<dbReference type="GO" id="GO:0042592">
    <property type="term" value="P:homeostatic process"/>
    <property type="evidence" value="ECO:0007669"/>
    <property type="project" value="UniProtKB-ARBA"/>
</dbReference>
<comment type="caution">
    <text evidence="17">The sequence shown here is derived from an EMBL/GenBank/DDBJ whole genome shotgun (WGS) entry which is preliminary data.</text>
</comment>
<dbReference type="PANTHER" id="PTHR24223:SF443">
    <property type="entry name" value="MULTIDRUG-RESISTANCE LIKE PROTEIN 1, ISOFORM I"/>
    <property type="match status" value="1"/>
</dbReference>
<dbReference type="CDD" id="cd18603">
    <property type="entry name" value="ABC_6TM_MRP1_2_3_6_D2_like"/>
    <property type="match status" value="1"/>
</dbReference>
<evidence type="ECO:0000256" key="9">
    <source>
        <dbReference type="ARBA" id="ARBA00022840"/>
    </source>
</evidence>
<keyword evidence="11 14" id="KW-1133">Transmembrane helix</keyword>
<keyword evidence="4" id="KW-0597">Phosphoprotein</keyword>
<evidence type="ECO:0000256" key="4">
    <source>
        <dbReference type="ARBA" id="ARBA00022553"/>
    </source>
</evidence>
<dbReference type="CDD" id="cd03250">
    <property type="entry name" value="ABCC_MRP_domain1"/>
    <property type="match status" value="1"/>
</dbReference>
<dbReference type="CDD" id="cd03244">
    <property type="entry name" value="ABCC_MRP_domain2"/>
    <property type="match status" value="1"/>
</dbReference>
<dbReference type="STRING" id="113226.A0A139IS85"/>
<keyword evidence="12 14" id="KW-0472">Membrane</keyword>
<dbReference type="Gene3D" id="3.40.50.300">
    <property type="entry name" value="P-loop containing nucleotide triphosphate hydrolases"/>
    <property type="match status" value="2"/>
</dbReference>
<dbReference type="FunFam" id="3.40.50.300:FF:000565">
    <property type="entry name" value="ABC bile acid transporter"/>
    <property type="match status" value="1"/>
</dbReference>
<feature type="transmembrane region" description="Helical" evidence="14">
    <location>
        <begin position="338"/>
        <end position="358"/>
    </location>
</feature>
<feature type="transmembrane region" description="Helical" evidence="14">
    <location>
        <begin position="474"/>
        <end position="492"/>
    </location>
</feature>
<evidence type="ECO:0000259" key="16">
    <source>
        <dbReference type="PROSITE" id="PS50929"/>
    </source>
</evidence>
<evidence type="ECO:0000256" key="5">
    <source>
        <dbReference type="ARBA" id="ARBA00022554"/>
    </source>
</evidence>
<dbReference type="InterPro" id="IPR056227">
    <property type="entry name" value="TMD0_ABC"/>
</dbReference>
<evidence type="ECO:0000259" key="15">
    <source>
        <dbReference type="PROSITE" id="PS50893"/>
    </source>
</evidence>
<feature type="transmembrane region" description="Helical" evidence="14">
    <location>
        <begin position="242"/>
        <end position="263"/>
    </location>
</feature>
<dbReference type="PROSITE" id="PS00211">
    <property type="entry name" value="ABC_TRANSPORTER_1"/>
    <property type="match status" value="2"/>
</dbReference>
<keyword evidence="9" id="KW-0067">ATP-binding</keyword>
<keyword evidence="5" id="KW-0926">Vacuole</keyword>
<dbReference type="SUPFAM" id="SSF90123">
    <property type="entry name" value="ABC transporter transmembrane region"/>
    <property type="match status" value="2"/>
</dbReference>
<evidence type="ECO:0000256" key="13">
    <source>
        <dbReference type="SAM" id="MobiDB-lite"/>
    </source>
</evidence>
<dbReference type="GO" id="GO:0016887">
    <property type="term" value="F:ATP hydrolysis activity"/>
    <property type="evidence" value="ECO:0007669"/>
    <property type="project" value="InterPro"/>
</dbReference>